<accession>A0A6J4L1I3</accession>
<dbReference type="EMBL" id="CADCTW010000090">
    <property type="protein sequence ID" value="CAA9319781.1"/>
    <property type="molecule type" value="Genomic_DNA"/>
</dbReference>
<name>A0A6J4L1I3_9BACT</name>
<organism evidence="2">
    <name type="scientific">uncultured Gemmatimonadota bacterium</name>
    <dbReference type="NCBI Taxonomy" id="203437"/>
    <lineage>
        <taxon>Bacteria</taxon>
        <taxon>Pseudomonadati</taxon>
        <taxon>Gemmatimonadota</taxon>
        <taxon>environmental samples</taxon>
    </lineage>
</organism>
<dbReference type="AlphaFoldDB" id="A0A6J4L1I3"/>
<sequence>MHKFTARLLASVLPFASTLLLAGCNGTDVVGAGDRHDVRLYVTGAAAAALDLDGRFTLAAPIAPTERGIIPPERALALASSYVLSFGPVFRPSWEKERGRSIDLSSLKPDGRAFYASTPYGAFPDGFHPGFSTAFGPYYIVRMMSAGRPAVLVAVAAYATAVRIDAEGKIDRPVQSGSEFVSQGVPLDSMRPSLSSFASPEEAVVRAGRLTGARISTVPELVRVGFPLGPFSSLWRVTLDRPVTVTAAQSGRTMEVQELFLGSEPGRRLMVPTGSQPTALAIDALRIGPDGEEMGIEKVRVSIRPGHAVVFEEVNLQR</sequence>
<feature type="signal peptide" evidence="1">
    <location>
        <begin position="1"/>
        <end position="22"/>
    </location>
</feature>
<feature type="chain" id="PRO_5026994583" evidence="1">
    <location>
        <begin position="23"/>
        <end position="318"/>
    </location>
</feature>
<dbReference type="PROSITE" id="PS51257">
    <property type="entry name" value="PROKAR_LIPOPROTEIN"/>
    <property type="match status" value="1"/>
</dbReference>
<evidence type="ECO:0000256" key="1">
    <source>
        <dbReference type="SAM" id="SignalP"/>
    </source>
</evidence>
<gene>
    <name evidence="2" type="ORF">AVDCRST_MAG68-1887</name>
</gene>
<reference evidence="2" key="1">
    <citation type="submission" date="2020-02" db="EMBL/GenBank/DDBJ databases">
        <authorList>
            <person name="Meier V. D."/>
        </authorList>
    </citation>
    <scope>NUCLEOTIDE SEQUENCE</scope>
    <source>
        <strain evidence="2">AVDCRST_MAG68</strain>
    </source>
</reference>
<evidence type="ECO:0000313" key="2">
    <source>
        <dbReference type="EMBL" id="CAA9319781.1"/>
    </source>
</evidence>
<keyword evidence="1" id="KW-0732">Signal</keyword>
<proteinExistence type="predicted"/>
<protein>
    <submittedName>
        <fullName evidence="2">Uncharacterized protein</fullName>
    </submittedName>
</protein>